<dbReference type="EMBL" id="JAULSX010000004">
    <property type="protein sequence ID" value="KAK3492221.1"/>
    <property type="molecule type" value="Genomic_DNA"/>
</dbReference>
<keyword evidence="2" id="KW-0519">Myristate</keyword>
<sequence length="158" mass="17686">MGNFCSTCFGGRRSDDYDEEDEAQHLFDENNMHYGSFDQQHMMNQEDPQETEREIAALQGVVERTSNNMVDIYDMVPHDKPMQDAPVPYGFAGQRYNALLSKLSTHDDMASVARVDWGTPEDDSMEMLRKASLPTIPIKAEGGEALVGNFTDAAAAMR</sequence>
<dbReference type="GO" id="GO:0071986">
    <property type="term" value="C:Ragulator complex"/>
    <property type="evidence" value="ECO:0007669"/>
    <property type="project" value="InterPro"/>
</dbReference>
<dbReference type="GO" id="GO:0032008">
    <property type="term" value="P:positive regulation of TOR signaling"/>
    <property type="evidence" value="ECO:0007669"/>
    <property type="project" value="InterPro"/>
</dbReference>
<dbReference type="InterPro" id="IPR028209">
    <property type="entry name" value="LAMTOR1/MEH1"/>
</dbReference>
<evidence type="ECO:0000256" key="1">
    <source>
        <dbReference type="ARBA" id="ARBA00004308"/>
    </source>
</evidence>
<name>A0AAJ0I7H4_9PEZI</name>
<dbReference type="Proteomes" id="UP001285908">
    <property type="component" value="Unassembled WGS sequence"/>
</dbReference>
<proteinExistence type="predicted"/>
<dbReference type="GO" id="GO:0043410">
    <property type="term" value="P:positive regulation of MAPK cascade"/>
    <property type="evidence" value="ECO:0007669"/>
    <property type="project" value="InterPro"/>
</dbReference>
<evidence type="ECO:0000256" key="2">
    <source>
        <dbReference type="ARBA" id="ARBA00022707"/>
    </source>
</evidence>
<keyword evidence="3" id="KW-0472">Membrane</keyword>
<accession>A0AAJ0I7H4</accession>
<dbReference type="GO" id="GO:0016197">
    <property type="term" value="P:endosomal transport"/>
    <property type="evidence" value="ECO:0007669"/>
    <property type="project" value="InterPro"/>
</dbReference>
<dbReference type="RefSeq" id="XP_062692679.1">
    <property type="nucleotide sequence ID" value="XM_062832283.1"/>
</dbReference>
<dbReference type="GO" id="GO:0031902">
    <property type="term" value="C:late endosome membrane"/>
    <property type="evidence" value="ECO:0007669"/>
    <property type="project" value="InterPro"/>
</dbReference>
<keyword evidence="7" id="KW-1185">Reference proteome</keyword>
<dbReference type="GeneID" id="87869905"/>
<organism evidence="6 7">
    <name type="scientific">Neurospora hispaniola</name>
    <dbReference type="NCBI Taxonomy" id="588809"/>
    <lineage>
        <taxon>Eukaryota</taxon>
        <taxon>Fungi</taxon>
        <taxon>Dikarya</taxon>
        <taxon>Ascomycota</taxon>
        <taxon>Pezizomycotina</taxon>
        <taxon>Sordariomycetes</taxon>
        <taxon>Sordariomycetidae</taxon>
        <taxon>Sordariales</taxon>
        <taxon>Sordariaceae</taxon>
        <taxon>Neurospora</taxon>
    </lineage>
</organism>
<comment type="subcellular location">
    <subcellularLocation>
        <location evidence="1">Endomembrane system</location>
    </subcellularLocation>
</comment>
<evidence type="ECO:0000256" key="5">
    <source>
        <dbReference type="ARBA" id="ARBA00023288"/>
    </source>
</evidence>
<evidence type="ECO:0000313" key="7">
    <source>
        <dbReference type="Proteomes" id="UP001285908"/>
    </source>
</evidence>
<gene>
    <name evidence="6" type="ORF">B0T23DRAFT_136655</name>
</gene>
<evidence type="ECO:0000256" key="3">
    <source>
        <dbReference type="ARBA" id="ARBA00023136"/>
    </source>
</evidence>
<keyword evidence="5" id="KW-0449">Lipoprotein</keyword>
<evidence type="ECO:0000256" key="4">
    <source>
        <dbReference type="ARBA" id="ARBA00023139"/>
    </source>
</evidence>
<dbReference type="GO" id="GO:0001919">
    <property type="term" value="P:regulation of receptor recycling"/>
    <property type="evidence" value="ECO:0007669"/>
    <property type="project" value="InterPro"/>
</dbReference>
<dbReference type="GO" id="GO:0045121">
    <property type="term" value="C:membrane raft"/>
    <property type="evidence" value="ECO:0007669"/>
    <property type="project" value="InterPro"/>
</dbReference>
<dbReference type="GO" id="GO:0071230">
    <property type="term" value="P:cellular response to amino acid stimulus"/>
    <property type="evidence" value="ECO:0007669"/>
    <property type="project" value="InterPro"/>
</dbReference>
<keyword evidence="4" id="KW-0564">Palmitate</keyword>
<evidence type="ECO:0000313" key="6">
    <source>
        <dbReference type="EMBL" id="KAK3492221.1"/>
    </source>
</evidence>
<protein>
    <submittedName>
        <fullName evidence="6">Uncharacterized protein</fullName>
    </submittedName>
</protein>
<reference evidence="6 7" key="1">
    <citation type="journal article" date="2023" name="Mol. Phylogenet. Evol.">
        <title>Genome-scale phylogeny and comparative genomics of the fungal order Sordariales.</title>
        <authorList>
            <person name="Hensen N."/>
            <person name="Bonometti L."/>
            <person name="Westerberg I."/>
            <person name="Brannstrom I.O."/>
            <person name="Guillou S."/>
            <person name="Cros-Aarteil S."/>
            <person name="Calhoun S."/>
            <person name="Haridas S."/>
            <person name="Kuo A."/>
            <person name="Mondo S."/>
            <person name="Pangilinan J."/>
            <person name="Riley R."/>
            <person name="LaButti K."/>
            <person name="Andreopoulos B."/>
            <person name="Lipzen A."/>
            <person name="Chen C."/>
            <person name="Yan M."/>
            <person name="Daum C."/>
            <person name="Ng V."/>
            <person name="Clum A."/>
            <person name="Steindorff A."/>
            <person name="Ohm R.A."/>
            <person name="Martin F."/>
            <person name="Silar P."/>
            <person name="Natvig D.O."/>
            <person name="Lalanne C."/>
            <person name="Gautier V."/>
            <person name="Ament-Velasquez S.L."/>
            <person name="Kruys A."/>
            <person name="Hutchinson M.I."/>
            <person name="Powell A.J."/>
            <person name="Barry K."/>
            <person name="Miller A.N."/>
            <person name="Grigoriev I.V."/>
            <person name="Debuchy R."/>
            <person name="Gladieux P."/>
            <person name="Hiltunen Thoren M."/>
            <person name="Johannesson H."/>
        </authorList>
    </citation>
    <scope>NUCLEOTIDE SEQUENCE [LARGE SCALE GENOMIC DNA]</scope>
    <source>
        <strain evidence="6 7">FGSC 10403</strain>
    </source>
</reference>
<dbReference type="Pfam" id="PF15454">
    <property type="entry name" value="LAMTOR"/>
    <property type="match status" value="1"/>
</dbReference>
<dbReference type="SMART" id="SM01262">
    <property type="entry name" value="LAMTOR"/>
    <property type="match status" value="1"/>
</dbReference>
<comment type="caution">
    <text evidence="6">The sequence shown here is derived from an EMBL/GenBank/DDBJ whole genome shotgun (WGS) entry which is preliminary data.</text>
</comment>
<dbReference type="AlphaFoldDB" id="A0AAJ0I7H4"/>